<dbReference type="PIRSF" id="PIRSF035875">
    <property type="entry name" value="RNase_BN"/>
    <property type="match status" value="1"/>
</dbReference>
<dbReference type="Pfam" id="PF03631">
    <property type="entry name" value="Virul_fac_BrkB"/>
    <property type="match status" value="1"/>
</dbReference>
<reference evidence="8 9" key="1">
    <citation type="submission" date="2018-07" db="EMBL/GenBank/DDBJ databases">
        <title>Genomic Encyclopedia of Type Strains, Phase IV (KMG-IV): sequencing the most valuable type-strain genomes for metagenomic binning, comparative biology and taxonomic classification.</title>
        <authorList>
            <person name="Goeker M."/>
        </authorList>
    </citation>
    <scope>NUCLEOTIDE SEQUENCE [LARGE SCALE GENOMIC DNA]</scope>
    <source>
        <strain evidence="8 9">DSM 101478</strain>
    </source>
</reference>
<feature type="transmembrane region" description="Helical" evidence="7">
    <location>
        <begin position="108"/>
        <end position="130"/>
    </location>
</feature>
<evidence type="ECO:0000256" key="6">
    <source>
        <dbReference type="SAM" id="Coils"/>
    </source>
</evidence>
<evidence type="ECO:0000256" key="2">
    <source>
        <dbReference type="ARBA" id="ARBA00022475"/>
    </source>
</evidence>
<keyword evidence="9" id="KW-1185">Reference proteome</keyword>
<evidence type="ECO:0000313" key="8">
    <source>
        <dbReference type="EMBL" id="RDK83484.1"/>
    </source>
</evidence>
<dbReference type="PANTHER" id="PTHR30213:SF1">
    <property type="entry name" value="INNER MEMBRANE PROTEIN YHJD"/>
    <property type="match status" value="1"/>
</dbReference>
<proteinExistence type="predicted"/>
<feature type="transmembrane region" description="Helical" evidence="7">
    <location>
        <begin position="260"/>
        <end position="281"/>
    </location>
</feature>
<name>A0A370Q569_9FLAO</name>
<accession>A0A370Q569</accession>
<evidence type="ECO:0000256" key="1">
    <source>
        <dbReference type="ARBA" id="ARBA00004651"/>
    </source>
</evidence>
<feature type="transmembrane region" description="Helical" evidence="7">
    <location>
        <begin position="151"/>
        <end position="175"/>
    </location>
</feature>
<dbReference type="Proteomes" id="UP000255317">
    <property type="component" value="Unassembled WGS sequence"/>
</dbReference>
<evidence type="ECO:0000313" key="9">
    <source>
        <dbReference type="Proteomes" id="UP000255317"/>
    </source>
</evidence>
<keyword evidence="2" id="KW-1003">Cell membrane</keyword>
<keyword evidence="6" id="KW-0175">Coiled coil</keyword>
<feature type="transmembrane region" description="Helical" evidence="7">
    <location>
        <begin position="43"/>
        <end position="66"/>
    </location>
</feature>
<dbReference type="AlphaFoldDB" id="A0A370Q569"/>
<protein>
    <submittedName>
        <fullName evidence="8">Membrane protein</fullName>
    </submittedName>
</protein>
<dbReference type="EMBL" id="QRAO01000007">
    <property type="protein sequence ID" value="RDK83484.1"/>
    <property type="molecule type" value="Genomic_DNA"/>
</dbReference>
<keyword evidence="4 7" id="KW-1133">Transmembrane helix</keyword>
<comment type="caution">
    <text evidence="8">The sequence shown here is derived from an EMBL/GenBank/DDBJ whole genome shotgun (WGS) entry which is preliminary data.</text>
</comment>
<dbReference type="GO" id="GO:0005886">
    <property type="term" value="C:plasma membrane"/>
    <property type="evidence" value="ECO:0007669"/>
    <property type="project" value="UniProtKB-SubCell"/>
</dbReference>
<evidence type="ECO:0000256" key="3">
    <source>
        <dbReference type="ARBA" id="ARBA00022692"/>
    </source>
</evidence>
<feature type="transmembrane region" description="Helical" evidence="7">
    <location>
        <begin position="195"/>
        <end position="216"/>
    </location>
</feature>
<keyword evidence="3 7" id="KW-0812">Transmembrane</keyword>
<evidence type="ECO:0000256" key="5">
    <source>
        <dbReference type="ARBA" id="ARBA00023136"/>
    </source>
</evidence>
<evidence type="ECO:0000256" key="7">
    <source>
        <dbReference type="SAM" id="Phobius"/>
    </source>
</evidence>
<evidence type="ECO:0000256" key="4">
    <source>
        <dbReference type="ARBA" id="ARBA00022989"/>
    </source>
</evidence>
<gene>
    <name evidence="8" type="ORF">C8D94_10721</name>
</gene>
<feature type="transmembrane region" description="Helical" evidence="7">
    <location>
        <begin position="228"/>
        <end position="248"/>
    </location>
</feature>
<sequence length="335" mass="36969">MATRSTTLLLLKSAIYKMNFLKLLKNTYLSWDKNDPWAQSAVVAYYALFSLPSLLMITVYVAGIFLGPEAVQGEITEQVSGLIGRESAAAIEGMIANAALANSSTLTVIIGIGMLLFGATGVFFQLQKALNNIWSVRSKNANIWDTIKRRATSLGVILAIGLLLLISLLLSAMVSAFSTYIADFYSETSSILIEVLNFFVTEIFMLSLFATIFKVLPDVNLKFKTTLLGALVTSVLFLIGKYVLAFYFNHSNPSSVYGAAGSVVLIILWVYYSCLILFFGAEFTVNWALHRGIKVEPTSNATFSYQKELEALRKYKEKIEEDKKKAEELASNTPS</sequence>
<dbReference type="InterPro" id="IPR017039">
    <property type="entry name" value="Virul_fac_BrkB"/>
</dbReference>
<feature type="coiled-coil region" evidence="6">
    <location>
        <begin position="305"/>
        <end position="332"/>
    </location>
</feature>
<dbReference type="PANTHER" id="PTHR30213">
    <property type="entry name" value="INNER MEMBRANE PROTEIN YHJD"/>
    <property type="match status" value="1"/>
</dbReference>
<organism evidence="8 9">
    <name type="scientific">Marinirhabdus gelatinilytica</name>
    <dbReference type="NCBI Taxonomy" id="1703343"/>
    <lineage>
        <taxon>Bacteria</taxon>
        <taxon>Pseudomonadati</taxon>
        <taxon>Bacteroidota</taxon>
        <taxon>Flavobacteriia</taxon>
        <taxon>Flavobacteriales</taxon>
        <taxon>Flavobacteriaceae</taxon>
    </lineage>
</organism>
<comment type="subcellular location">
    <subcellularLocation>
        <location evidence="1">Cell membrane</location>
        <topology evidence="1">Multi-pass membrane protein</topology>
    </subcellularLocation>
</comment>
<keyword evidence="5 7" id="KW-0472">Membrane</keyword>
<dbReference type="NCBIfam" id="TIGR00765">
    <property type="entry name" value="yihY_not_rbn"/>
    <property type="match status" value="1"/>
</dbReference>